<dbReference type="Pfam" id="PF07479">
    <property type="entry name" value="NAD_Gly3P_dh_C"/>
    <property type="match status" value="1"/>
</dbReference>
<comment type="caution">
    <text evidence="10">Lacks conserved residue(s) required for the propagation of feature annotation.</text>
</comment>
<keyword evidence="2 10" id="KW-0444">Lipid biosynthesis</keyword>
<evidence type="ECO:0000256" key="14">
    <source>
        <dbReference type="RuleBase" id="RU000437"/>
    </source>
</evidence>
<dbReference type="NCBIfam" id="NF000940">
    <property type="entry name" value="PRK00094.1-2"/>
    <property type="match status" value="1"/>
</dbReference>
<dbReference type="GO" id="GO:0046167">
    <property type="term" value="P:glycerol-3-phosphate biosynthetic process"/>
    <property type="evidence" value="ECO:0007669"/>
    <property type="project" value="UniProtKB-UniRule"/>
</dbReference>
<feature type="binding site" evidence="13">
    <location>
        <position position="253"/>
    </location>
    <ligand>
        <name>NAD(+)</name>
        <dbReference type="ChEBI" id="CHEBI:57540"/>
    </ligand>
</feature>
<organism evidence="18 19">
    <name type="scientific">Roseiarcus fermentans</name>
    <dbReference type="NCBI Taxonomy" id="1473586"/>
    <lineage>
        <taxon>Bacteria</taxon>
        <taxon>Pseudomonadati</taxon>
        <taxon>Pseudomonadota</taxon>
        <taxon>Alphaproteobacteria</taxon>
        <taxon>Hyphomicrobiales</taxon>
        <taxon>Roseiarcaceae</taxon>
        <taxon>Roseiarcus</taxon>
    </lineage>
</organism>
<evidence type="ECO:0000259" key="17">
    <source>
        <dbReference type="Pfam" id="PF07479"/>
    </source>
</evidence>
<dbReference type="InterPro" id="IPR036291">
    <property type="entry name" value="NAD(P)-bd_dom_sf"/>
</dbReference>
<dbReference type="InterPro" id="IPR008927">
    <property type="entry name" value="6-PGluconate_DH-like_C_sf"/>
</dbReference>
<evidence type="ECO:0000256" key="5">
    <source>
        <dbReference type="ARBA" id="ARBA00023002"/>
    </source>
</evidence>
<dbReference type="RefSeq" id="WP_281015949.1">
    <property type="nucleotide sequence ID" value="NZ_QNRK01000008.1"/>
</dbReference>
<keyword evidence="10" id="KW-0963">Cytoplasm</keyword>
<dbReference type="Gene3D" id="3.40.50.720">
    <property type="entry name" value="NAD(P)-binding Rossmann-like Domain"/>
    <property type="match status" value="1"/>
</dbReference>
<keyword evidence="19" id="KW-1185">Reference proteome</keyword>
<dbReference type="GO" id="GO:0141152">
    <property type="term" value="F:glycerol-3-phosphate dehydrogenase (NAD+) activity"/>
    <property type="evidence" value="ECO:0007669"/>
    <property type="project" value="RHEA"/>
</dbReference>
<evidence type="ECO:0000256" key="2">
    <source>
        <dbReference type="ARBA" id="ARBA00022516"/>
    </source>
</evidence>
<dbReference type="UniPathway" id="UPA00940"/>
<evidence type="ECO:0000256" key="10">
    <source>
        <dbReference type="HAMAP-Rule" id="MF_00394"/>
    </source>
</evidence>
<dbReference type="GO" id="GO:0008654">
    <property type="term" value="P:phospholipid biosynthetic process"/>
    <property type="evidence" value="ECO:0007669"/>
    <property type="project" value="UniProtKB-KW"/>
</dbReference>
<feature type="binding site" evidence="10">
    <location>
        <position position="134"/>
    </location>
    <ligand>
        <name>sn-glycerol 3-phosphate</name>
        <dbReference type="ChEBI" id="CHEBI:57597"/>
    </ligand>
</feature>
<evidence type="ECO:0000256" key="6">
    <source>
        <dbReference type="ARBA" id="ARBA00023027"/>
    </source>
</evidence>
<dbReference type="GO" id="GO:0051287">
    <property type="term" value="F:NAD binding"/>
    <property type="evidence" value="ECO:0007669"/>
    <property type="project" value="InterPro"/>
</dbReference>
<feature type="binding site" evidence="13">
    <location>
        <position position="138"/>
    </location>
    <ligand>
        <name>NAD(+)</name>
        <dbReference type="ChEBI" id="CHEBI:57540"/>
    </ligand>
</feature>
<dbReference type="FunFam" id="3.40.50.720:FF:000019">
    <property type="entry name" value="Glycerol-3-phosphate dehydrogenase [NAD(P)+]"/>
    <property type="match status" value="1"/>
</dbReference>
<dbReference type="GO" id="GO:0005829">
    <property type="term" value="C:cytosol"/>
    <property type="evidence" value="ECO:0007669"/>
    <property type="project" value="TreeGrafter"/>
</dbReference>
<keyword evidence="7 10" id="KW-0443">Lipid metabolism</keyword>
<evidence type="ECO:0000256" key="9">
    <source>
        <dbReference type="ARBA" id="ARBA00023264"/>
    </source>
</evidence>
<comment type="catalytic activity">
    <reaction evidence="10">
        <text>sn-glycerol 3-phosphate + NAD(+) = dihydroxyacetone phosphate + NADH + H(+)</text>
        <dbReference type="Rhea" id="RHEA:11092"/>
        <dbReference type="ChEBI" id="CHEBI:15378"/>
        <dbReference type="ChEBI" id="CHEBI:57540"/>
        <dbReference type="ChEBI" id="CHEBI:57597"/>
        <dbReference type="ChEBI" id="CHEBI:57642"/>
        <dbReference type="ChEBI" id="CHEBI:57945"/>
        <dbReference type="EC" id="1.1.1.94"/>
    </reaction>
</comment>
<dbReference type="Proteomes" id="UP000253529">
    <property type="component" value="Unassembled WGS sequence"/>
</dbReference>
<feature type="binding site" evidence="10">
    <location>
        <position position="252"/>
    </location>
    <ligand>
        <name>sn-glycerol 3-phosphate</name>
        <dbReference type="ChEBI" id="CHEBI:57597"/>
    </ligand>
</feature>
<evidence type="ECO:0000256" key="4">
    <source>
        <dbReference type="ARBA" id="ARBA00022857"/>
    </source>
</evidence>
<feature type="binding site" evidence="10">
    <location>
        <position position="254"/>
    </location>
    <ligand>
        <name>sn-glycerol 3-phosphate</name>
        <dbReference type="ChEBI" id="CHEBI:57597"/>
    </ligand>
</feature>
<dbReference type="PIRSF" id="PIRSF000114">
    <property type="entry name" value="Glycerol-3-P_dh"/>
    <property type="match status" value="1"/>
</dbReference>
<dbReference type="InterPro" id="IPR006109">
    <property type="entry name" value="G3P_DH_NAD-dep_C"/>
</dbReference>
<dbReference type="NCBIfam" id="NF000942">
    <property type="entry name" value="PRK00094.1-4"/>
    <property type="match status" value="1"/>
</dbReference>
<comment type="pathway">
    <text evidence="10">Membrane lipid metabolism; glycerophospholipid metabolism.</text>
</comment>
<feature type="binding site" evidence="10">
    <location>
        <position position="136"/>
    </location>
    <ligand>
        <name>sn-glycerol 3-phosphate</name>
        <dbReference type="ChEBI" id="CHEBI:57597"/>
    </ligand>
</feature>
<sequence>MASESVVGVAGAGAWGMALANAAAAAGSEVVLWGRDRAGMAALAATKASDRLPGVRLADRVTATADLGALGPCAAILVATPAQATRETAERLAPLAGSAPLVACAKGIERGSHAFMTEVLRQAAPGRAAAILSGPSFAADVAAGLPTAVTLAAADDALARSLCRLLHGPNLRLYHSTDVRGVEIGGAAKNVLAIACGVAAGRGLGASAVAALVARGFAELRRFGEAFGARSQTLMGLSGLGDLVLTCSSPQSRNFAFGLALGRGESVGRAGAGRLAEGAFTARALTEMARARGVDMPIATCVEALLEGALDVEGAARALLGRPQRGEE</sequence>
<feature type="binding site" evidence="10">
    <location>
        <position position="106"/>
    </location>
    <ligand>
        <name>NADPH</name>
        <dbReference type="ChEBI" id="CHEBI:57783"/>
    </ligand>
</feature>
<dbReference type="GO" id="GO:0005975">
    <property type="term" value="P:carbohydrate metabolic process"/>
    <property type="evidence" value="ECO:0007669"/>
    <property type="project" value="InterPro"/>
</dbReference>
<keyword evidence="9 10" id="KW-1208">Phospholipid metabolism</keyword>
<dbReference type="InterPro" id="IPR011128">
    <property type="entry name" value="G3P_DH_NAD-dep_N"/>
</dbReference>
<feature type="domain" description="Glycerol-3-phosphate dehydrogenase NAD-dependent N-terminal" evidence="16">
    <location>
        <begin position="7"/>
        <end position="158"/>
    </location>
</feature>
<evidence type="ECO:0000259" key="16">
    <source>
        <dbReference type="Pfam" id="PF01210"/>
    </source>
</evidence>
<comment type="caution">
    <text evidence="18">The sequence shown here is derived from an EMBL/GenBank/DDBJ whole genome shotgun (WGS) entry which is preliminary data.</text>
</comment>
<evidence type="ECO:0000313" key="18">
    <source>
        <dbReference type="EMBL" id="RBP15547.1"/>
    </source>
</evidence>
<feature type="binding site" evidence="12">
    <location>
        <position position="106"/>
    </location>
    <ligand>
        <name>substrate</name>
    </ligand>
</feature>
<feature type="binding site" evidence="10">
    <location>
        <position position="106"/>
    </location>
    <ligand>
        <name>sn-glycerol 3-phosphate</name>
        <dbReference type="ChEBI" id="CHEBI:57597"/>
    </ligand>
</feature>
<dbReference type="PANTHER" id="PTHR11728">
    <property type="entry name" value="GLYCEROL-3-PHOSPHATE DEHYDROGENASE"/>
    <property type="match status" value="1"/>
</dbReference>
<evidence type="ECO:0000256" key="1">
    <source>
        <dbReference type="ARBA" id="ARBA00011009"/>
    </source>
</evidence>
<dbReference type="Gene3D" id="1.10.1040.10">
    <property type="entry name" value="N-(1-d-carboxylethyl)-l-norvaline Dehydrogenase, domain 2"/>
    <property type="match status" value="1"/>
</dbReference>
<accession>A0A366FLS3</accession>
<feature type="binding site" evidence="10">
    <location>
        <position position="189"/>
    </location>
    <ligand>
        <name>sn-glycerol 3-phosphate</name>
        <dbReference type="ChEBI" id="CHEBI:57597"/>
    </ligand>
</feature>
<proteinExistence type="inferred from homology"/>
<comment type="similarity">
    <text evidence="1 10 14">Belongs to the NAD-dependent glycerol-3-phosphate dehydrogenase family.</text>
</comment>
<evidence type="ECO:0000256" key="11">
    <source>
        <dbReference type="PIRSR" id="PIRSR000114-1"/>
    </source>
</evidence>
<dbReference type="EC" id="1.1.1.94" evidence="10"/>
<keyword evidence="5 10" id="KW-0560">Oxidoreductase</keyword>
<evidence type="ECO:0000256" key="12">
    <source>
        <dbReference type="PIRSR" id="PIRSR000114-2"/>
    </source>
</evidence>
<feature type="binding site" evidence="10">
    <location>
        <position position="277"/>
    </location>
    <ligand>
        <name>NADPH</name>
        <dbReference type="ChEBI" id="CHEBI:57783"/>
    </ligand>
</feature>
<feature type="binding site" evidence="10">
    <location>
        <position position="242"/>
    </location>
    <ligand>
        <name>sn-glycerol 3-phosphate</name>
        <dbReference type="ChEBI" id="CHEBI:57597"/>
    </ligand>
</feature>
<comment type="function">
    <text evidence="10">Catalyzes the reduction of the glycolytic intermediate dihydroxyacetone phosphate (DHAP) to sn-glycerol 3-phosphate (G3P), the key precursor for phospholipid synthesis.</text>
</comment>
<feature type="binding site" evidence="10">
    <location>
        <position position="35"/>
    </location>
    <ligand>
        <name>NADPH</name>
        <dbReference type="ChEBI" id="CHEBI:57783"/>
    </ligand>
</feature>
<dbReference type="HAMAP" id="MF_00394">
    <property type="entry name" value="NAD_Glyc3P_dehydrog"/>
    <property type="match status" value="1"/>
</dbReference>
<evidence type="ECO:0000256" key="8">
    <source>
        <dbReference type="ARBA" id="ARBA00023209"/>
    </source>
</evidence>
<keyword evidence="8 10" id="KW-0594">Phospholipid biosynthesis</keyword>
<gene>
    <name evidence="10" type="primary">gpsA</name>
    <name evidence="18" type="ORF">DFR50_108104</name>
</gene>
<dbReference type="PANTHER" id="PTHR11728:SF1">
    <property type="entry name" value="GLYCEROL-3-PHOSPHATE DEHYDROGENASE [NAD(+)] 2, CHLOROPLASTIC"/>
    <property type="match status" value="1"/>
</dbReference>
<keyword evidence="3 10" id="KW-0547">Nucleotide-binding</keyword>
<dbReference type="InterPro" id="IPR013328">
    <property type="entry name" value="6PGD_dom2"/>
</dbReference>
<comment type="catalytic activity">
    <reaction evidence="10 15">
        <text>sn-glycerol 3-phosphate + NADP(+) = dihydroxyacetone phosphate + NADPH + H(+)</text>
        <dbReference type="Rhea" id="RHEA:11096"/>
        <dbReference type="ChEBI" id="CHEBI:15378"/>
        <dbReference type="ChEBI" id="CHEBI:57597"/>
        <dbReference type="ChEBI" id="CHEBI:57642"/>
        <dbReference type="ChEBI" id="CHEBI:57783"/>
        <dbReference type="ChEBI" id="CHEBI:58349"/>
        <dbReference type="EC" id="1.1.1.94"/>
    </reaction>
</comment>
<dbReference type="GO" id="GO:0141153">
    <property type="term" value="F:glycerol-3-phosphate dehydrogenase (NADP+) activity"/>
    <property type="evidence" value="ECO:0007669"/>
    <property type="project" value="RHEA"/>
</dbReference>
<feature type="binding site" evidence="10">
    <location>
        <position position="15"/>
    </location>
    <ligand>
        <name>NADPH</name>
        <dbReference type="ChEBI" id="CHEBI:57783"/>
    </ligand>
</feature>
<protein>
    <recommendedName>
        <fullName evidence="10">Glycerol-3-phosphate dehydrogenase [NAD(P)+]</fullName>
        <ecNumber evidence="10">1.1.1.94</ecNumber>
    </recommendedName>
    <alternativeName>
        <fullName evidence="10">NAD(P)(+)-dependent glycerol-3-phosphate dehydrogenase</fullName>
    </alternativeName>
    <alternativeName>
        <fullName evidence="10">NAD(P)H-dependent dihydroxyacetone-phosphate reductase</fullName>
    </alternativeName>
</protein>
<evidence type="ECO:0000256" key="7">
    <source>
        <dbReference type="ARBA" id="ARBA00023098"/>
    </source>
</evidence>
<dbReference type="SUPFAM" id="SSF48179">
    <property type="entry name" value="6-phosphogluconate dehydrogenase C-terminal domain-like"/>
    <property type="match status" value="1"/>
</dbReference>
<feature type="binding site" evidence="10">
    <location>
        <position position="138"/>
    </location>
    <ligand>
        <name>NADPH</name>
        <dbReference type="ChEBI" id="CHEBI:57783"/>
    </ligand>
</feature>
<evidence type="ECO:0000256" key="15">
    <source>
        <dbReference type="RuleBase" id="RU000439"/>
    </source>
</evidence>
<dbReference type="GO" id="GO:0006650">
    <property type="term" value="P:glycerophospholipid metabolic process"/>
    <property type="evidence" value="ECO:0007669"/>
    <property type="project" value="UniProtKB-UniRule"/>
</dbReference>
<dbReference type="PROSITE" id="PS00957">
    <property type="entry name" value="NAD_G3PDH"/>
    <property type="match status" value="1"/>
</dbReference>
<reference evidence="18 19" key="1">
    <citation type="submission" date="2018-06" db="EMBL/GenBank/DDBJ databases">
        <title>Genomic Encyclopedia of Type Strains, Phase IV (KMG-IV): sequencing the most valuable type-strain genomes for metagenomic binning, comparative biology and taxonomic classification.</title>
        <authorList>
            <person name="Goeker M."/>
        </authorList>
    </citation>
    <scope>NUCLEOTIDE SEQUENCE [LARGE SCALE GENOMIC DNA]</scope>
    <source>
        <strain evidence="18 19">DSM 24875</strain>
    </source>
</reference>
<dbReference type="InterPro" id="IPR006168">
    <property type="entry name" value="G3P_DH_NAD-dep"/>
</dbReference>
<dbReference type="EMBL" id="QNRK01000008">
    <property type="protein sequence ID" value="RBP15547.1"/>
    <property type="molecule type" value="Genomic_DNA"/>
</dbReference>
<feature type="binding site" evidence="10">
    <location>
        <position position="253"/>
    </location>
    <ligand>
        <name>NADPH</name>
        <dbReference type="ChEBI" id="CHEBI:57783"/>
    </ligand>
</feature>
<dbReference type="SUPFAM" id="SSF51735">
    <property type="entry name" value="NAD(P)-binding Rossmann-fold domains"/>
    <property type="match status" value="1"/>
</dbReference>
<name>A0A366FLS3_9HYPH</name>
<feature type="binding site" evidence="10">
    <location>
        <position position="275"/>
    </location>
    <ligand>
        <name>NADPH</name>
        <dbReference type="ChEBI" id="CHEBI:57783"/>
    </ligand>
</feature>
<keyword evidence="6 10" id="KW-0520">NAD</keyword>
<keyword evidence="4 10" id="KW-0521">NADP</keyword>
<comment type="subcellular location">
    <subcellularLocation>
        <location evidence="10">Cytoplasm</location>
    </subcellularLocation>
</comment>
<feature type="domain" description="Glycerol-3-phosphate dehydrogenase NAD-dependent C-terminal" evidence="17">
    <location>
        <begin position="178"/>
        <end position="314"/>
    </location>
</feature>
<feature type="binding site" evidence="13">
    <location>
        <begin position="11"/>
        <end position="16"/>
    </location>
    <ligand>
        <name>NAD(+)</name>
        <dbReference type="ChEBI" id="CHEBI:57540"/>
    </ligand>
</feature>
<dbReference type="AlphaFoldDB" id="A0A366FLS3"/>
<evidence type="ECO:0000313" key="19">
    <source>
        <dbReference type="Proteomes" id="UP000253529"/>
    </source>
</evidence>
<feature type="binding site" evidence="10">
    <location>
        <position position="253"/>
    </location>
    <ligand>
        <name>sn-glycerol 3-phosphate</name>
        <dbReference type="ChEBI" id="CHEBI:57597"/>
    </ligand>
</feature>
<feature type="binding site" evidence="12">
    <location>
        <begin position="253"/>
        <end position="254"/>
    </location>
    <ligand>
        <name>substrate</name>
    </ligand>
</feature>
<feature type="active site" description="Proton acceptor" evidence="10 11">
    <location>
        <position position="189"/>
    </location>
</feature>
<dbReference type="GO" id="GO:0046168">
    <property type="term" value="P:glycerol-3-phosphate catabolic process"/>
    <property type="evidence" value="ECO:0007669"/>
    <property type="project" value="InterPro"/>
</dbReference>
<dbReference type="PRINTS" id="PR00077">
    <property type="entry name" value="GPDHDRGNASE"/>
</dbReference>
<evidence type="ECO:0000256" key="13">
    <source>
        <dbReference type="PIRSR" id="PIRSR000114-3"/>
    </source>
</evidence>
<evidence type="ECO:0000256" key="3">
    <source>
        <dbReference type="ARBA" id="ARBA00022741"/>
    </source>
</evidence>
<dbReference type="Pfam" id="PF01210">
    <property type="entry name" value="NAD_Gly3P_dh_N"/>
    <property type="match status" value="1"/>
</dbReference>